<name>A0ABT8ZSL9_9SPHN</name>
<keyword evidence="4" id="KW-0378">Hydrolase</keyword>
<dbReference type="Proteomes" id="UP001176471">
    <property type="component" value="Unassembled WGS sequence"/>
</dbReference>
<sequence>MLVYHSSSATRHDPESFYRRGRPIEHPESTGRYEVLKAAVVEAGYPLIEAQAHGLEPIAGVHDAGYLELLSGGWARAVEAEPGIEEIVPTQFAPWTPHRRPEGLLGQLGYHMTDTSTPLRAGTWAAITGAAHAAVDAANEALGGGTAYALARPPGHHASGAHAGGFCYLNNAAIAAQRIVAARGSAAILDIDVHHGNGTQAIFYDRPDVLFVSLHAETSNYYPYFTGYAEEIGDGAGHGFNYNLPLPLGSADDAFLDAIAKSLERIAQFDPPALVLSLGLDAAIDDPIGAMAVTTEGFGRAAALIAGFGKPTAIIQEGGYLCEALPRNLAAFLASYDAVVA</sequence>
<dbReference type="PRINTS" id="PR01270">
    <property type="entry name" value="HDASUPER"/>
</dbReference>
<feature type="domain" description="Histone deacetylase" evidence="7">
    <location>
        <begin position="26"/>
        <end position="334"/>
    </location>
</feature>
<evidence type="ECO:0000313" key="8">
    <source>
        <dbReference type="EMBL" id="MDO7837527.1"/>
    </source>
</evidence>
<evidence type="ECO:0000256" key="5">
    <source>
        <dbReference type="ARBA" id="ARBA00022833"/>
    </source>
</evidence>
<proteinExistence type="inferred from homology"/>
<organism evidence="8 9">
    <name type="scientific">Sphingobium cyanobacteriorum</name>
    <dbReference type="NCBI Taxonomy" id="3063954"/>
    <lineage>
        <taxon>Bacteria</taxon>
        <taxon>Pseudomonadati</taxon>
        <taxon>Pseudomonadota</taxon>
        <taxon>Alphaproteobacteria</taxon>
        <taxon>Sphingomonadales</taxon>
        <taxon>Sphingomonadaceae</taxon>
        <taxon>Sphingobium</taxon>
    </lineage>
</organism>
<dbReference type="InterPro" id="IPR023696">
    <property type="entry name" value="Ureohydrolase_dom_sf"/>
</dbReference>
<dbReference type="RefSeq" id="WP_304537779.1">
    <property type="nucleotide sequence ID" value="NZ_JAUQOM010000035.1"/>
</dbReference>
<evidence type="ECO:0000259" key="7">
    <source>
        <dbReference type="Pfam" id="PF00850"/>
    </source>
</evidence>
<feature type="region of interest" description="Disordered" evidence="6">
    <location>
        <begin position="1"/>
        <end position="24"/>
    </location>
</feature>
<protein>
    <submittedName>
        <fullName evidence="8">Histone deacetylase family protein</fullName>
    </submittedName>
</protein>
<dbReference type="InterPro" id="IPR023801">
    <property type="entry name" value="His_deacetylse_dom"/>
</dbReference>
<evidence type="ECO:0000313" key="9">
    <source>
        <dbReference type="Proteomes" id="UP001176471"/>
    </source>
</evidence>
<dbReference type="EMBL" id="JAUQOM010000035">
    <property type="protein sequence ID" value="MDO7837527.1"/>
    <property type="molecule type" value="Genomic_DNA"/>
</dbReference>
<comment type="caution">
    <text evidence="8">The sequence shown here is derived from an EMBL/GenBank/DDBJ whole genome shotgun (WGS) entry which is preliminary data.</text>
</comment>
<reference evidence="8" key="1">
    <citation type="submission" date="2023-07" db="EMBL/GenBank/DDBJ databases">
        <title>Bacterial whole genome sequence for Sphingobium sp. HBC34.</title>
        <authorList>
            <person name="Le V."/>
            <person name="Ko S.-R."/>
            <person name="Ahn C.-Y."/>
            <person name="Oh H.-M."/>
        </authorList>
    </citation>
    <scope>NUCLEOTIDE SEQUENCE</scope>
    <source>
        <strain evidence="8">HBC34</strain>
    </source>
</reference>
<dbReference type="InterPro" id="IPR037138">
    <property type="entry name" value="His_deacetylse_dom_sf"/>
</dbReference>
<dbReference type="Gene3D" id="3.40.800.20">
    <property type="entry name" value="Histone deacetylase domain"/>
    <property type="match status" value="1"/>
</dbReference>
<keyword evidence="5" id="KW-0862">Zinc</keyword>
<comment type="similarity">
    <text evidence="2">Belongs to the histone deacetylase family.</text>
</comment>
<evidence type="ECO:0000256" key="6">
    <source>
        <dbReference type="SAM" id="MobiDB-lite"/>
    </source>
</evidence>
<dbReference type="PANTHER" id="PTHR10625">
    <property type="entry name" value="HISTONE DEACETYLASE HDAC1-RELATED"/>
    <property type="match status" value="1"/>
</dbReference>
<dbReference type="InterPro" id="IPR000286">
    <property type="entry name" value="HDACs"/>
</dbReference>
<accession>A0ABT8ZSL9</accession>
<evidence type="ECO:0000256" key="2">
    <source>
        <dbReference type="ARBA" id="ARBA00005947"/>
    </source>
</evidence>
<gene>
    <name evidence="8" type="ORF">Q4610_21025</name>
</gene>
<evidence type="ECO:0000256" key="3">
    <source>
        <dbReference type="ARBA" id="ARBA00022723"/>
    </source>
</evidence>
<evidence type="ECO:0000256" key="4">
    <source>
        <dbReference type="ARBA" id="ARBA00022801"/>
    </source>
</evidence>
<keyword evidence="3" id="KW-0479">Metal-binding</keyword>
<keyword evidence="9" id="KW-1185">Reference proteome</keyword>
<dbReference type="Pfam" id="PF00850">
    <property type="entry name" value="Hist_deacetyl"/>
    <property type="match status" value="1"/>
</dbReference>
<dbReference type="CDD" id="cd10001">
    <property type="entry name" value="HDAC_classII_APAH"/>
    <property type="match status" value="1"/>
</dbReference>
<evidence type="ECO:0000256" key="1">
    <source>
        <dbReference type="ARBA" id="ARBA00001947"/>
    </source>
</evidence>
<dbReference type="PANTHER" id="PTHR10625:SF17">
    <property type="entry name" value="HISTONE DEACETYLASE 8"/>
    <property type="match status" value="1"/>
</dbReference>
<dbReference type="SUPFAM" id="SSF52768">
    <property type="entry name" value="Arginase/deacetylase"/>
    <property type="match status" value="1"/>
</dbReference>
<comment type="cofactor">
    <cofactor evidence="1">
        <name>Zn(2+)</name>
        <dbReference type="ChEBI" id="CHEBI:29105"/>
    </cofactor>
</comment>
<feature type="compositionally biased region" description="Basic and acidic residues" evidence="6">
    <location>
        <begin position="10"/>
        <end position="24"/>
    </location>
</feature>